<dbReference type="InterPro" id="IPR024340">
    <property type="entry name" value="Sec16_CCD"/>
</dbReference>
<keyword evidence="4 6" id="KW-0256">Endoplasmic reticulum</keyword>
<evidence type="ECO:0000259" key="9">
    <source>
        <dbReference type="Pfam" id="PF12932"/>
    </source>
</evidence>
<dbReference type="PANTHER" id="PTHR13402">
    <property type="entry name" value="RGPR-RELATED"/>
    <property type="match status" value="1"/>
</dbReference>
<feature type="compositionally biased region" description="Polar residues" evidence="7">
    <location>
        <begin position="477"/>
        <end position="511"/>
    </location>
</feature>
<dbReference type="GO" id="GO:0015031">
    <property type="term" value="P:protein transport"/>
    <property type="evidence" value="ECO:0007669"/>
    <property type="project" value="UniProtKB-KW"/>
</dbReference>
<gene>
    <name evidence="10" type="ORF">PHJA_002545400</name>
</gene>
<proteinExistence type="inferred from homology"/>
<keyword evidence="6" id="KW-0333">Golgi apparatus</keyword>
<evidence type="ECO:0000256" key="6">
    <source>
        <dbReference type="RuleBase" id="RU364101"/>
    </source>
</evidence>
<feature type="region of interest" description="Disordered" evidence="7">
    <location>
        <begin position="1222"/>
        <end position="1259"/>
    </location>
</feature>
<evidence type="ECO:0000256" key="5">
    <source>
        <dbReference type="ARBA" id="ARBA00022892"/>
    </source>
</evidence>
<evidence type="ECO:0000313" key="11">
    <source>
        <dbReference type="Proteomes" id="UP000653305"/>
    </source>
</evidence>
<comment type="caution">
    <text evidence="10">The sequence shown here is derived from an EMBL/GenBank/DDBJ whole genome shotgun (WGS) entry which is preliminary data.</text>
</comment>
<organism evidence="10 11">
    <name type="scientific">Phtheirospermum japonicum</name>
    <dbReference type="NCBI Taxonomy" id="374723"/>
    <lineage>
        <taxon>Eukaryota</taxon>
        <taxon>Viridiplantae</taxon>
        <taxon>Streptophyta</taxon>
        <taxon>Embryophyta</taxon>
        <taxon>Tracheophyta</taxon>
        <taxon>Spermatophyta</taxon>
        <taxon>Magnoliopsida</taxon>
        <taxon>eudicotyledons</taxon>
        <taxon>Gunneridae</taxon>
        <taxon>Pentapetalae</taxon>
        <taxon>asterids</taxon>
        <taxon>lamiids</taxon>
        <taxon>Lamiales</taxon>
        <taxon>Orobanchaceae</taxon>
        <taxon>Orobanchaceae incertae sedis</taxon>
        <taxon>Phtheirospermum</taxon>
    </lineage>
</organism>
<evidence type="ECO:0000256" key="1">
    <source>
        <dbReference type="ARBA" id="ARBA00004240"/>
    </source>
</evidence>
<accession>A0A830D674</accession>
<feature type="domain" description="Sec16 Sec23-binding" evidence="8">
    <location>
        <begin position="988"/>
        <end position="1095"/>
    </location>
</feature>
<keyword evidence="6" id="KW-0653">Protein transport</keyword>
<dbReference type="GO" id="GO:0070971">
    <property type="term" value="C:endoplasmic reticulum exit site"/>
    <property type="evidence" value="ECO:0007669"/>
    <property type="project" value="TreeGrafter"/>
</dbReference>
<dbReference type="GO" id="GO:0016192">
    <property type="term" value="P:vesicle-mediated transport"/>
    <property type="evidence" value="ECO:0007669"/>
    <property type="project" value="UniProtKB-KW"/>
</dbReference>
<dbReference type="Proteomes" id="UP000653305">
    <property type="component" value="Unassembled WGS sequence"/>
</dbReference>
<feature type="region of interest" description="Disordered" evidence="7">
    <location>
        <begin position="456"/>
        <end position="511"/>
    </location>
</feature>
<comment type="subcellular location">
    <subcellularLocation>
        <location evidence="1">Endoplasmic reticulum</location>
    </subcellularLocation>
    <subcellularLocation>
        <location evidence="6">Golgi apparatus membrane</location>
    </subcellularLocation>
</comment>
<sequence>MASNPPFQVEDSTDEDFFDKLVDDDLDFKVTTTSPATVGTFSSHQNEFDEAKAFANLSINELDNSVDDVSTDIVKLQPTIKSEDVEDSENMLGMPLNPTEFNNAIEQPENEDAGAEALSDRTFMSKSSGESFSDTTVVSKSSGESGAPPGVKEVGWSAFHADSAGNDGSGFGSYSDFFSELGGDDNVSGVALNNGTRVSIGNEHVSAPTENSNNFGQYNTDQCSDVQDLSSSEYWENLYPGWKYDSNTGQWYQVDGFDTGLQENVDSSLSSGLGVGNEQQAEVSYLQQQTAQSVDVAVAEIGRTENVINWNQASPASDNTENTTDWNRVSQVSSHWNQGSQDNDGYPAHMVFDPQYPGWYYDTIAQKWESLELYTASVQSTAQVQVQDQTNQGGYALSDHKGYNIHGQVSSYNDQGFGSKAQDQKWAGPVSNYGPQGSSVSQYQPIEDHRGQNFSVSSHVNRQDTFNPGVTGPYYDNASQGQNNYSVPSSSQGFVGGSLSQQQFNDSTTNRNDYKYVSNNYYSNQNSGGFSQQHFQSSQMSYDPAAGRSSAGRPAHALVTFGFGGKLIVLKDNSCTESFNVGSQNPVGGSLSVLSLAEVVNHNVDASSHGMGVRNYFQALFRQCVPGPLSGGSVGSKEFNKWIDERIANPESADTDYGKAEVLRLLLSLLKIACQYYGKLRSPYGTDAVLKCEYFLLLKFSVHNELHLNYTRQNDMKAMLHMFAYIYMDMILYSMENDSPESAVARLFACAKINSSHFSQHGAVAQCLQQMPPEGQMRVVTAAEVQSLLVSGRKREALECAQEGQMWGPALVLAAQLGDQFYVETIKKMALSQFVVGSPLRTLCLLIAGQPAEVFSAGSTAIGGMGDSVNMHQQQAQFGANGMLDSWEENLAVITANRTKDDELVLMHLGDCLWKDRSDINAAHICYLVAEANFEPYSDTARMCLVGADHWKFPRTYASPEAIQSFYHYNPVVCVYASVVIFRLHERTEVYEYSKTLGNSQFVLLPFQPYKLVYAQMLAEVGKMSDALKYCQAVLKSLKTGRAPEVETLRNLVSSFEERIKAHQQGGFSTNLAPKRLVGKLLNLFDNTAHRVVGGIPPPIPSGAAQGNETYQPLGPRVSTSQSTMAMSSLVPSQSTGPTNEWGAADNNRMSMHTRSISEPDFGRSPRQAKLGDTNKFYYDEKLKRWVEEGAEPPAQEAAIPPPPPTSVFQNGTSEYNLKSAMQSQASYSSGGPEYKSPSVVDNNSGIPPLPPTTSNQYSARGRMGVRSRYVDTFNKGGGTPTNSFQSPSIPSPIKPTDGPKRNFFVPAPISAAEQQQATNDAYVDNTQENTFTFENPSSSSLTDSFKSMQKFASTNNISNQGTIDNNGSFPAQSRRTLSWSGNLNGPFSPQHRPELKPLGEVMGMHPSSSDPSLVRSGDDLHEVEL</sequence>
<evidence type="ECO:0000313" key="10">
    <source>
        <dbReference type="EMBL" id="GFQ04015.1"/>
    </source>
</evidence>
<dbReference type="Pfam" id="PF12932">
    <property type="entry name" value="Sec16"/>
    <property type="match status" value="1"/>
</dbReference>
<feature type="region of interest" description="Disordered" evidence="7">
    <location>
        <begin position="122"/>
        <end position="149"/>
    </location>
</feature>
<dbReference type="GO" id="GO:0007030">
    <property type="term" value="P:Golgi organization"/>
    <property type="evidence" value="ECO:0007669"/>
    <property type="project" value="TreeGrafter"/>
</dbReference>
<comment type="similarity">
    <text evidence="2 6">Belongs to the SEC16 family.</text>
</comment>
<dbReference type="GO" id="GO:0000139">
    <property type="term" value="C:Golgi membrane"/>
    <property type="evidence" value="ECO:0007669"/>
    <property type="project" value="UniProtKB-SubCell"/>
</dbReference>
<dbReference type="CDD" id="cd09233">
    <property type="entry name" value="ACE1-Sec16-like"/>
    <property type="match status" value="1"/>
</dbReference>
<evidence type="ECO:0000259" key="8">
    <source>
        <dbReference type="Pfam" id="PF12931"/>
    </source>
</evidence>
<dbReference type="InterPro" id="IPR024298">
    <property type="entry name" value="Sec16_Sec23-bd"/>
</dbReference>
<feature type="domain" description="Sec16 central conserved" evidence="9">
    <location>
        <begin position="556"/>
        <end position="678"/>
    </location>
</feature>
<dbReference type="EMBL" id="BMAC01000894">
    <property type="protein sequence ID" value="GFQ04015.1"/>
    <property type="molecule type" value="Genomic_DNA"/>
</dbReference>
<dbReference type="GO" id="GO:0012507">
    <property type="term" value="C:ER to Golgi transport vesicle membrane"/>
    <property type="evidence" value="ECO:0007669"/>
    <property type="project" value="TreeGrafter"/>
</dbReference>
<evidence type="ECO:0000256" key="7">
    <source>
        <dbReference type="SAM" id="MobiDB-lite"/>
    </source>
</evidence>
<feature type="compositionally biased region" description="Polar residues" evidence="7">
    <location>
        <begin position="456"/>
        <end position="468"/>
    </location>
</feature>
<feature type="compositionally biased region" description="Basic and acidic residues" evidence="7">
    <location>
        <begin position="1417"/>
        <end position="1426"/>
    </location>
</feature>
<feature type="region of interest" description="Disordered" evidence="7">
    <location>
        <begin position="420"/>
        <end position="440"/>
    </location>
</feature>
<evidence type="ECO:0000256" key="3">
    <source>
        <dbReference type="ARBA" id="ARBA00022448"/>
    </source>
</evidence>
<feature type="domain" description="Sec16 Sec23-binding" evidence="8">
    <location>
        <begin position="785"/>
        <end position="963"/>
    </location>
</feature>
<evidence type="ECO:0000256" key="4">
    <source>
        <dbReference type="ARBA" id="ARBA00022824"/>
    </source>
</evidence>
<dbReference type="OrthoDB" id="8918678at2759"/>
<keyword evidence="11" id="KW-1185">Reference proteome</keyword>
<feature type="compositionally biased region" description="Polar residues" evidence="7">
    <location>
        <begin position="1357"/>
        <end position="1388"/>
    </location>
</feature>
<keyword evidence="3 6" id="KW-0813">Transport</keyword>
<name>A0A830D674_9LAMI</name>
<feature type="compositionally biased region" description="Polar residues" evidence="7">
    <location>
        <begin position="122"/>
        <end position="144"/>
    </location>
</feature>
<keyword evidence="5 6" id="KW-0931">ER-Golgi transport</keyword>
<keyword evidence="6" id="KW-0472">Membrane</keyword>
<dbReference type="Gene3D" id="1.25.40.1030">
    <property type="match status" value="1"/>
</dbReference>
<reference evidence="10" key="1">
    <citation type="submission" date="2020-07" db="EMBL/GenBank/DDBJ databases">
        <title>Ethylene signaling mediates host invasion by parasitic plants.</title>
        <authorList>
            <person name="Yoshida S."/>
        </authorList>
    </citation>
    <scope>NUCLEOTIDE SEQUENCE</scope>
    <source>
        <strain evidence="10">Okayama</strain>
    </source>
</reference>
<dbReference type="Pfam" id="PF12931">
    <property type="entry name" value="TPR_Sec16"/>
    <property type="match status" value="2"/>
</dbReference>
<protein>
    <recommendedName>
        <fullName evidence="6">Protein transport protein sec16</fullName>
    </recommendedName>
</protein>
<dbReference type="GO" id="GO:0070973">
    <property type="term" value="P:protein localization to endoplasmic reticulum exit site"/>
    <property type="evidence" value="ECO:0007669"/>
    <property type="project" value="TreeGrafter"/>
</dbReference>
<dbReference type="PANTHER" id="PTHR13402:SF6">
    <property type="entry name" value="SECRETORY 16, ISOFORM I"/>
    <property type="match status" value="1"/>
</dbReference>
<evidence type="ECO:0000256" key="2">
    <source>
        <dbReference type="ARBA" id="ARBA00005927"/>
    </source>
</evidence>
<feature type="region of interest" description="Disordered" evidence="7">
    <location>
        <begin position="1357"/>
        <end position="1426"/>
    </location>
</feature>